<dbReference type="EMBL" id="JABANO010008539">
    <property type="protein sequence ID" value="KAF4748377.1"/>
    <property type="molecule type" value="Genomic_DNA"/>
</dbReference>
<feature type="non-terminal residue" evidence="1">
    <location>
        <position position="304"/>
    </location>
</feature>
<evidence type="ECO:0000313" key="1">
    <source>
        <dbReference type="EMBL" id="KAF4748377.1"/>
    </source>
</evidence>
<keyword evidence="2" id="KW-1185">Reference proteome</keyword>
<protein>
    <submittedName>
        <fullName evidence="1">Uncharacterized protein</fullName>
    </submittedName>
</protein>
<organism evidence="1 2">
    <name type="scientific">Perkinsus olseni</name>
    <name type="common">Perkinsus atlanticus</name>
    <dbReference type="NCBI Taxonomy" id="32597"/>
    <lineage>
        <taxon>Eukaryota</taxon>
        <taxon>Sar</taxon>
        <taxon>Alveolata</taxon>
        <taxon>Perkinsozoa</taxon>
        <taxon>Perkinsea</taxon>
        <taxon>Perkinsida</taxon>
        <taxon>Perkinsidae</taxon>
        <taxon>Perkinsus</taxon>
    </lineage>
</organism>
<proteinExistence type="predicted"/>
<dbReference type="AlphaFoldDB" id="A0A7J6TUD3"/>
<comment type="caution">
    <text evidence="1">The sequence shown here is derived from an EMBL/GenBank/DDBJ whole genome shotgun (WGS) entry which is preliminary data.</text>
</comment>
<dbReference type="Proteomes" id="UP000553632">
    <property type="component" value="Unassembled WGS sequence"/>
</dbReference>
<evidence type="ECO:0000313" key="2">
    <source>
        <dbReference type="Proteomes" id="UP000553632"/>
    </source>
</evidence>
<accession>A0A7J6TUD3</accession>
<reference evidence="1 2" key="1">
    <citation type="submission" date="2020-04" db="EMBL/GenBank/DDBJ databases">
        <title>Perkinsus olseni comparative genomics.</title>
        <authorList>
            <person name="Bogema D.R."/>
        </authorList>
    </citation>
    <scope>NUCLEOTIDE SEQUENCE [LARGE SCALE GENOMIC DNA]</scope>
    <source>
        <strain evidence="1 2">ATCC PRA-207</strain>
    </source>
</reference>
<sequence length="304" mass="34231">YYELSVLHRIYPNRIVIGGSHGAEDAVSQSMHNFVYIYGKIAGVIRLVGKKKRRPPPGFEGQTAIPTRSIDFPGGRSSVKARAELETAFKEMLTSPPRQCSVVLVVRDTLEAEMFESWEEAVRKKATERGYELDRKCEGVVVFKTVLRSIARTVGGFVRLIEGYAQPNHTFILLRGAGDSKAMAQRSALRRRGFHVVPLPALPTRGTRHQIVAIHLLYSVNILLSRFKPPWDTADMLERLLSTRLLSGAVELMCKRFLSLFNTGDLLFIDASFLLNHIATLGARCFSRVAHSEWVRPKDRPMKL</sequence>
<feature type="non-terminal residue" evidence="1">
    <location>
        <position position="1"/>
    </location>
</feature>
<gene>
    <name evidence="1" type="ORF">FOZ63_006179</name>
</gene>
<name>A0A7J6TUD3_PEROL</name>